<protein>
    <submittedName>
        <fullName evidence="1">Uncharacterized protein</fullName>
    </submittedName>
</protein>
<sequence>MNLYRHRPSSSPRQWFDASGTWQGKKQRQWARWSDDVLPSLVRPYLKLLKNTSSFRNPPTPVSQPCTCGQSGRKLDIVCVHMESLESITLRSCECNPAANQLLSRGLFPCAPIAPTLAVSISMLEFVRECFLRLSPNMTGWCDSVESFLASRSYKLKTRDTLRKRFSNALHWYCMLVYTSRVFVQQCINDVRDEVRPTSDTSSNDLTRPTEYLQRQCPLCFGGVESHRENFKFNCITCEDACFTQKRQKKGDRDLPRHHPATVFVPPQDVNAMEHQVNEIRQRPPLQRRPRVHVEDVPDEEGMEPGMRVPSAVLDECGDSFKAADEKREKASTQFFSDTGLMAMLWRHDRVLWLVNMTSAGERQHYSLVLIQRLVNNLPSNMTVGNLYDIACQLHCSCTKWGFLNEYMDRITFAMAVFHAYAHNWACQLIYHPRKCPGFGLSDGEGCERLWSDLKPIIPSMRVSGYHQRLFVIDCQVKHLQDKSLLRLGQWLLRRWNSCQARMRAASNALAGLDIKELREEWNAQVRAQTKPPPRRAQNKGKEAAEHVLALTRLVDTQESIIESLENELLNAYDVDAFTLGHKLDEAQTKLRKFKDTLKRKQDALGGHDLAQLQCIKGSAFLRLRMNAHALKTCIRDRLRQRKFELEKLERSYRRTINEKKLHSHTESSLRRREPAILNLVRNYNSLCIQMTALIRRKKAPRGAIAPCPIERKGLFSLDVDDEIWQDIGLDDDVQGPIPGWLGDETIRDGIKVWHELERCREEEKRLMRERCAMQEWLQEEWACVERAMVLGGDDQDLLNYHFDLRAKFLCRLCVLWRPKVQPITCLYPMPWSWGPSDDQLHEAFLEER</sequence>
<accession>A0ACB8AYP4</accession>
<evidence type="ECO:0000313" key="1">
    <source>
        <dbReference type="EMBL" id="KAH7918380.1"/>
    </source>
</evidence>
<name>A0ACB8AYP4_9AGAM</name>
<proteinExistence type="predicted"/>
<reference evidence="1" key="1">
    <citation type="journal article" date="2021" name="New Phytol.">
        <title>Evolutionary innovations through gain and loss of genes in the ectomycorrhizal Boletales.</title>
        <authorList>
            <person name="Wu G."/>
            <person name="Miyauchi S."/>
            <person name="Morin E."/>
            <person name="Kuo A."/>
            <person name="Drula E."/>
            <person name="Varga T."/>
            <person name="Kohler A."/>
            <person name="Feng B."/>
            <person name="Cao Y."/>
            <person name="Lipzen A."/>
            <person name="Daum C."/>
            <person name="Hundley H."/>
            <person name="Pangilinan J."/>
            <person name="Johnson J."/>
            <person name="Barry K."/>
            <person name="LaButti K."/>
            <person name="Ng V."/>
            <person name="Ahrendt S."/>
            <person name="Min B."/>
            <person name="Choi I.G."/>
            <person name="Park H."/>
            <person name="Plett J.M."/>
            <person name="Magnuson J."/>
            <person name="Spatafora J.W."/>
            <person name="Nagy L.G."/>
            <person name="Henrissat B."/>
            <person name="Grigoriev I.V."/>
            <person name="Yang Z.L."/>
            <person name="Xu J."/>
            <person name="Martin F.M."/>
        </authorList>
    </citation>
    <scope>NUCLEOTIDE SEQUENCE</scope>
    <source>
        <strain evidence="1">KUC20120723A-06</strain>
    </source>
</reference>
<organism evidence="1 2">
    <name type="scientific">Leucogyrophana mollusca</name>
    <dbReference type="NCBI Taxonomy" id="85980"/>
    <lineage>
        <taxon>Eukaryota</taxon>
        <taxon>Fungi</taxon>
        <taxon>Dikarya</taxon>
        <taxon>Basidiomycota</taxon>
        <taxon>Agaricomycotina</taxon>
        <taxon>Agaricomycetes</taxon>
        <taxon>Agaricomycetidae</taxon>
        <taxon>Boletales</taxon>
        <taxon>Boletales incertae sedis</taxon>
        <taxon>Leucogyrophana</taxon>
    </lineage>
</organism>
<dbReference type="EMBL" id="MU266796">
    <property type="protein sequence ID" value="KAH7918380.1"/>
    <property type="molecule type" value="Genomic_DNA"/>
</dbReference>
<evidence type="ECO:0000313" key="2">
    <source>
        <dbReference type="Proteomes" id="UP000790709"/>
    </source>
</evidence>
<keyword evidence="2" id="KW-1185">Reference proteome</keyword>
<dbReference type="Proteomes" id="UP000790709">
    <property type="component" value="Unassembled WGS sequence"/>
</dbReference>
<gene>
    <name evidence="1" type="ORF">BV22DRAFT_1108371</name>
</gene>
<comment type="caution">
    <text evidence="1">The sequence shown here is derived from an EMBL/GenBank/DDBJ whole genome shotgun (WGS) entry which is preliminary data.</text>
</comment>